<organism evidence="2 3">
    <name type="scientific">Dreissena polymorpha</name>
    <name type="common">Zebra mussel</name>
    <name type="synonym">Mytilus polymorpha</name>
    <dbReference type="NCBI Taxonomy" id="45954"/>
    <lineage>
        <taxon>Eukaryota</taxon>
        <taxon>Metazoa</taxon>
        <taxon>Spiralia</taxon>
        <taxon>Lophotrochozoa</taxon>
        <taxon>Mollusca</taxon>
        <taxon>Bivalvia</taxon>
        <taxon>Autobranchia</taxon>
        <taxon>Heteroconchia</taxon>
        <taxon>Euheterodonta</taxon>
        <taxon>Imparidentia</taxon>
        <taxon>Neoheterodontei</taxon>
        <taxon>Myida</taxon>
        <taxon>Dreissenoidea</taxon>
        <taxon>Dreissenidae</taxon>
        <taxon>Dreissena</taxon>
    </lineage>
</organism>
<evidence type="ECO:0000256" key="1">
    <source>
        <dbReference type="SAM" id="MobiDB-lite"/>
    </source>
</evidence>
<gene>
    <name evidence="2" type="ORF">DPMN_085689</name>
</gene>
<keyword evidence="3" id="KW-1185">Reference proteome</keyword>
<protein>
    <submittedName>
        <fullName evidence="2">Uncharacterized protein</fullName>
    </submittedName>
</protein>
<dbReference type="Proteomes" id="UP000828390">
    <property type="component" value="Unassembled WGS sequence"/>
</dbReference>
<feature type="region of interest" description="Disordered" evidence="1">
    <location>
        <begin position="1"/>
        <end position="80"/>
    </location>
</feature>
<reference evidence="2" key="1">
    <citation type="journal article" date="2019" name="bioRxiv">
        <title>The Genome of the Zebra Mussel, Dreissena polymorpha: A Resource for Invasive Species Research.</title>
        <authorList>
            <person name="McCartney M.A."/>
            <person name="Auch B."/>
            <person name="Kono T."/>
            <person name="Mallez S."/>
            <person name="Zhang Y."/>
            <person name="Obille A."/>
            <person name="Becker A."/>
            <person name="Abrahante J.E."/>
            <person name="Garbe J."/>
            <person name="Badalamenti J.P."/>
            <person name="Herman A."/>
            <person name="Mangelson H."/>
            <person name="Liachko I."/>
            <person name="Sullivan S."/>
            <person name="Sone E.D."/>
            <person name="Koren S."/>
            <person name="Silverstein K.A.T."/>
            <person name="Beckman K.B."/>
            <person name="Gohl D.M."/>
        </authorList>
    </citation>
    <scope>NUCLEOTIDE SEQUENCE</scope>
    <source>
        <strain evidence="2">Duluth1</strain>
        <tissue evidence="2">Whole animal</tissue>
    </source>
</reference>
<accession>A0A9D4BJM9</accession>
<feature type="compositionally biased region" description="Polar residues" evidence="1">
    <location>
        <begin position="1"/>
        <end position="11"/>
    </location>
</feature>
<sequence>MSSPTEVLQTSRLKHEQTDSNVHGNITTSNRTELPTQNRIGYLMENGPASSERDSQTSDIEPEKEVAQNSQVMRDYKNRKNKHYVSSINFSPMLPSDKPPGIATT</sequence>
<name>A0A9D4BJM9_DREPO</name>
<reference evidence="2" key="2">
    <citation type="submission" date="2020-11" db="EMBL/GenBank/DDBJ databases">
        <authorList>
            <person name="McCartney M.A."/>
            <person name="Auch B."/>
            <person name="Kono T."/>
            <person name="Mallez S."/>
            <person name="Becker A."/>
            <person name="Gohl D.M."/>
            <person name="Silverstein K.A.T."/>
            <person name="Koren S."/>
            <person name="Bechman K.B."/>
            <person name="Herman A."/>
            <person name="Abrahante J.E."/>
            <person name="Garbe J."/>
        </authorList>
    </citation>
    <scope>NUCLEOTIDE SEQUENCE</scope>
    <source>
        <strain evidence="2">Duluth1</strain>
        <tissue evidence="2">Whole animal</tissue>
    </source>
</reference>
<comment type="caution">
    <text evidence="2">The sequence shown here is derived from an EMBL/GenBank/DDBJ whole genome shotgun (WGS) entry which is preliminary data.</text>
</comment>
<dbReference type="EMBL" id="JAIWYP010000016">
    <property type="protein sequence ID" value="KAH3698170.1"/>
    <property type="molecule type" value="Genomic_DNA"/>
</dbReference>
<feature type="compositionally biased region" description="Polar residues" evidence="1">
    <location>
        <begin position="19"/>
        <end position="39"/>
    </location>
</feature>
<dbReference type="AlphaFoldDB" id="A0A9D4BJM9"/>
<proteinExistence type="predicted"/>
<feature type="compositionally biased region" description="Basic and acidic residues" evidence="1">
    <location>
        <begin position="51"/>
        <end position="66"/>
    </location>
</feature>
<evidence type="ECO:0000313" key="3">
    <source>
        <dbReference type="Proteomes" id="UP000828390"/>
    </source>
</evidence>
<evidence type="ECO:0000313" key="2">
    <source>
        <dbReference type="EMBL" id="KAH3698170.1"/>
    </source>
</evidence>